<dbReference type="InterPro" id="IPR006311">
    <property type="entry name" value="TAT_signal"/>
</dbReference>
<dbReference type="PANTHER" id="PTHR43126:SF2">
    <property type="entry name" value="D-ALANYL-D-ALANINE DIPEPTIDASE"/>
    <property type="match status" value="1"/>
</dbReference>
<evidence type="ECO:0000256" key="3">
    <source>
        <dbReference type="ARBA" id="ARBA00022723"/>
    </source>
</evidence>
<comment type="caution">
    <text evidence="12">The sequence shown here is derived from an EMBL/GenBank/DDBJ whole genome shotgun (WGS) entry which is preliminary data.</text>
</comment>
<dbReference type="PANTHER" id="PTHR43126">
    <property type="entry name" value="D-ALANYL-D-ALANINE DIPEPTIDASE"/>
    <property type="match status" value="1"/>
</dbReference>
<keyword evidence="13" id="KW-1185">Reference proteome</keyword>
<feature type="active site" description="Proton donor/acceptor" evidence="9">
    <location>
        <position position="260"/>
    </location>
</feature>
<feature type="binding site" evidence="9">
    <location>
        <position position="203"/>
    </location>
    <ligand>
        <name>Zn(2+)</name>
        <dbReference type="ChEBI" id="CHEBI:29105"/>
        <note>catalytic</note>
    </ligand>
</feature>
<evidence type="ECO:0000313" key="12">
    <source>
        <dbReference type="EMBL" id="GAA5166821.1"/>
    </source>
</evidence>
<evidence type="ECO:0000256" key="10">
    <source>
        <dbReference type="SAM" id="MobiDB-lite"/>
    </source>
</evidence>
<evidence type="ECO:0000256" key="6">
    <source>
        <dbReference type="ARBA" id="ARBA00022997"/>
    </source>
</evidence>
<comment type="function">
    <text evidence="9">Catalyzes hydrolysis of the D-alanyl-D-alanine dipeptide.</text>
</comment>
<evidence type="ECO:0000256" key="8">
    <source>
        <dbReference type="ARBA" id="ARBA00023316"/>
    </source>
</evidence>
<keyword evidence="3 9" id="KW-0479">Metal-binding</keyword>
<sequence length="289" mass="31185">METEPPNRRRVLLGAGVGMAALALAPACATATPTAPAAPPRDTFRVPAQPRPAPPERPFTGYTYEWLTADPAAVGASVAPQPPLPNLVDPQQMPPVDEPVDEPMVPVFDRAIQLTGAYWHAGWPEAVPGTYLRAEVARRLVGVAAELPEPFGLAVLDGWRSLALQRQIFHAAYQDPALPPGFVSEPSSDPRTPPPHPAGGAVDVTLTYQHRPLALGTLFDAFVPAAAAAAFEGIEGPVRELRRLLTHRMLAAGFVAYPAEWWHFEYGTRRWAALTGQRPRYAEAHAITT</sequence>
<evidence type="ECO:0000256" key="11">
    <source>
        <dbReference type="SAM" id="SignalP"/>
    </source>
</evidence>
<evidence type="ECO:0000256" key="2">
    <source>
        <dbReference type="ARBA" id="ARBA00022670"/>
    </source>
</evidence>
<dbReference type="Proteomes" id="UP001428817">
    <property type="component" value="Unassembled WGS sequence"/>
</dbReference>
<feature type="site" description="Transition state stabilizer" evidence="9">
    <location>
        <position position="160"/>
    </location>
</feature>
<comment type="similarity">
    <text evidence="9">Belongs to the peptidase M15D family.</text>
</comment>
<keyword evidence="11" id="KW-0732">Signal</keyword>
<comment type="catalytic activity">
    <reaction evidence="1 9">
        <text>D-alanyl-D-alanine + H2O = 2 D-alanine</text>
        <dbReference type="Rhea" id="RHEA:20661"/>
        <dbReference type="ChEBI" id="CHEBI:15377"/>
        <dbReference type="ChEBI" id="CHEBI:57416"/>
        <dbReference type="ChEBI" id="CHEBI:57822"/>
        <dbReference type="EC" id="3.4.13.22"/>
    </reaction>
</comment>
<evidence type="ECO:0000256" key="5">
    <source>
        <dbReference type="ARBA" id="ARBA00022833"/>
    </source>
</evidence>
<keyword evidence="2 9" id="KW-0645">Protease</keyword>
<dbReference type="EMBL" id="BAABJP010000036">
    <property type="protein sequence ID" value="GAA5166821.1"/>
    <property type="molecule type" value="Genomic_DNA"/>
</dbReference>
<evidence type="ECO:0000256" key="1">
    <source>
        <dbReference type="ARBA" id="ARBA00001362"/>
    </source>
</evidence>
<feature type="binding site" evidence="9">
    <location>
        <position position="196"/>
    </location>
    <ligand>
        <name>Zn(2+)</name>
        <dbReference type="ChEBI" id="CHEBI:29105"/>
        <note>catalytic</note>
    </ligand>
</feature>
<keyword evidence="6 9" id="KW-0224">Dipeptidase</keyword>
<keyword evidence="8" id="KW-0961">Cell wall biogenesis/degradation</keyword>
<keyword evidence="4 9" id="KW-0378">Hydrolase</keyword>
<name>A0ABP9QST3_9PSEU</name>
<dbReference type="InterPro" id="IPR000755">
    <property type="entry name" value="A_A_dipeptidase"/>
</dbReference>
<dbReference type="SUPFAM" id="SSF55166">
    <property type="entry name" value="Hedgehog/DD-peptidase"/>
    <property type="match status" value="1"/>
</dbReference>
<gene>
    <name evidence="12" type="ORF">GCM10023321_58550</name>
</gene>
<proteinExistence type="inferred from homology"/>
<accession>A0ABP9QST3</accession>
<keyword evidence="5 9" id="KW-0862">Zinc</keyword>
<dbReference type="EC" id="3.4.13.22" evidence="9"/>
<evidence type="ECO:0000313" key="13">
    <source>
        <dbReference type="Proteomes" id="UP001428817"/>
    </source>
</evidence>
<dbReference type="HAMAP" id="MF_01924">
    <property type="entry name" value="A_A_dipeptidase"/>
    <property type="match status" value="1"/>
</dbReference>
<organism evidence="12 13">
    <name type="scientific">Pseudonocardia eucalypti</name>
    <dbReference type="NCBI Taxonomy" id="648755"/>
    <lineage>
        <taxon>Bacteria</taxon>
        <taxon>Bacillati</taxon>
        <taxon>Actinomycetota</taxon>
        <taxon>Actinomycetes</taxon>
        <taxon>Pseudonocardiales</taxon>
        <taxon>Pseudonocardiaceae</taxon>
        <taxon>Pseudonocardia</taxon>
    </lineage>
</organism>
<feature type="region of interest" description="Disordered" evidence="10">
    <location>
        <begin position="179"/>
        <end position="200"/>
    </location>
</feature>
<feature type="signal peptide" evidence="11">
    <location>
        <begin position="1"/>
        <end position="37"/>
    </location>
</feature>
<feature type="chain" id="PRO_5045867054" description="D-alanyl-D-alanine dipeptidase" evidence="11">
    <location>
        <begin position="38"/>
        <end position="289"/>
    </location>
</feature>
<dbReference type="PROSITE" id="PS51318">
    <property type="entry name" value="TAT"/>
    <property type="match status" value="1"/>
</dbReference>
<protein>
    <recommendedName>
        <fullName evidence="9">D-alanyl-D-alanine dipeptidase</fullName>
        <shortName evidence="9">D-Ala-D-Ala dipeptidase</shortName>
        <ecNumber evidence="9">3.4.13.22</ecNumber>
    </recommendedName>
</protein>
<keyword evidence="7 9" id="KW-0482">Metalloprotease</keyword>
<comment type="cofactor">
    <cofactor evidence="9">
        <name>Zn(2+)</name>
        <dbReference type="ChEBI" id="CHEBI:29105"/>
    </cofactor>
    <text evidence="9">Binds 1 zinc ion per subunit.</text>
</comment>
<evidence type="ECO:0000256" key="9">
    <source>
        <dbReference type="HAMAP-Rule" id="MF_01924"/>
    </source>
</evidence>
<feature type="binding site" evidence="9">
    <location>
        <position position="263"/>
    </location>
    <ligand>
        <name>Zn(2+)</name>
        <dbReference type="ChEBI" id="CHEBI:29105"/>
        <note>catalytic</note>
    </ligand>
</feature>
<dbReference type="Gene3D" id="3.30.1380.10">
    <property type="match status" value="1"/>
</dbReference>
<evidence type="ECO:0000256" key="7">
    <source>
        <dbReference type="ARBA" id="ARBA00023049"/>
    </source>
</evidence>
<dbReference type="InterPro" id="IPR009045">
    <property type="entry name" value="Zn_M74/Hedgehog-like"/>
</dbReference>
<evidence type="ECO:0000256" key="4">
    <source>
        <dbReference type="ARBA" id="ARBA00022801"/>
    </source>
</evidence>
<reference evidence="13" key="1">
    <citation type="journal article" date="2019" name="Int. J. Syst. Evol. Microbiol.">
        <title>The Global Catalogue of Microorganisms (GCM) 10K type strain sequencing project: providing services to taxonomists for standard genome sequencing and annotation.</title>
        <authorList>
            <consortium name="The Broad Institute Genomics Platform"/>
            <consortium name="The Broad Institute Genome Sequencing Center for Infectious Disease"/>
            <person name="Wu L."/>
            <person name="Ma J."/>
        </authorList>
    </citation>
    <scope>NUCLEOTIDE SEQUENCE [LARGE SCALE GENOMIC DNA]</scope>
    <source>
        <strain evidence="13">JCM 18303</strain>
    </source>
</reference>
<feature type="region of interest" description="Disordered" evidence="10">
    <location>
        <begin position="28"/>
        <end position="58"/>
    </location>
</feature>
<dbReference type="Pfam" id="PF01427">
    <property type="entry name" value="Peptidase_M15"/>
    <property type="match status" value="1"/>
</dbReference>